<evidence type="ECO:0000313" key="2">
    <source>
        <dbReference type="Proteomes" id="UP001159428"/>
    </source>
</evidence>
<organism evidence="1 2">
    <name type="scientific">Pocillopora meandrina</name>
    <dbReference type="NCBI Taxonomy" id="46732"/>
    <lineage>
        <taxon>Eukaryota</taxon>
        <taxon>Metazoa</taxon>
        <taxon>Cnidaria</taxon>
        <taxon>Anthozoa</taxon>
        <taxon>Hexacorallia</taxon>
        <taxon>Scleractinia</taxon>
        <taxon>Astrocoeniina</taxon>
        <taxon>Pocilloporidae</taxon>
        <taxon>Pocillopora</taxon>
    </lineage>
</organism>
<evidence type="ECO:0000313" key="1">
    <source>
        <dbReference type="EMBL" id="CAH3160094.1"/>
    </source>
</evidence>
<dbReference type="AlphaFoldDB" id="A0AAU9XVL8"/>
<keyword evidence="2" id="KW-1185">Reference proteome</keyword>
<reference evidence="1 2" key="1">
    <citation type="submission" date="2022-05" db="EMBL/GenBank/DDBJ databases">
        <authorList>
            <consortium name="Genoscope - CEA"/>
            <person name="William W."/>
        </authorList>
    </citation>
    <scope>NUCLEOTIDE SEQUENCE [LARGE SCALE GENOMIC DNA]</scope>
</reference>
<protein>
    <submittedName>
        <fullName evidence="1">Uncharacterized protein</fullName>
    </submittedName>
</protein>
<sequence>MLANFLEGSKESPFARTQTFHGQAVVTFQLQSQDRGTLVFTMDVKEVPKSRTTVKFQHSNDYFLNKKMYLRLLVTYGN</sequence>
<proteinExistence type="predicted"/>
<name>A0AAU9XVL8_9CNID</name>
<gene>
    <name evidence="1" type="ORF">PMEA_00032289</name>
</gene>
<comment type="caution">
    <text evidence="1">The sequence shown here is derived from an EMBL/GenBank/DDBJ whole genome shotgun (WGS) entry which is preliminary data.</text>
</comment>
<accession>A0AAU9XVL8</accession>
<dbReference type="Proteomes" id="UP001159428">
    <property type="component" value="Unassembled WGS sequence"/>
</dbReference>
<dbReference type="EMBL" id="CALNXJ010000074">
    <property type="protein sequence ID" value="CAH3160094.1"/>
    <property type="molecule type" value="Genomic_DNA"/>
</dbReference>